<dbReference type="AlphaFoldDB" id="A0A0J7L316"/>
<name>A0A0J7L316_LASNI</name>
<organism evidence="2 3">
    <name type="scientific">Lasius niger</name>
    <name type="common">Black garden ant</name>
    <dbReference type="NCBI Taxonomy" id="67767"/>
    <lineage>
        <taxon>Eukaryota</taxon>
        <taxon>Metazoa</taxon>
        <taxon>Ecdysozoa</taxon>
        <taxon>Arthropoda</taxon>
        <taxon>Hexapoda</taxon>
        <taxon>Insecta</taxon>
        <taxon>Pterygota</taxon>
        <taxon>Neoptera</taxon>
        <taxon>Endopterygota</taxon>
        <taxon>Hymenoptera</taxon>
        <taxon>Apocrita</taxon>
        <taxon>Aculeata</taxon>
        <taxon>Formicoidea</taxon>
        <taxon>Formicidae</taxon>
        <taxon>Formicinae</taxon>
        <taxon>Lasius</taxon>
        <taxon>Lasius</taxon>
    </lineage>
</organism>
<feature type="region of interest" description="Disordered" evidence="1">
    <location>
        <begin position="1"/>
        <end position="20"/>
    </location>
</feature>
<gene>
    <name evidence="2" type="ORF">RF55_2875</name>
</gene>
<dbReference type="EMBL" id="LBMM01001149">
    <property type="protein sequence ID" value="KMQ96819.1"/>
    <property type="molecule type" value="Genomic_DNA"/>
</dbReference>
<dbReference type="OrthoDB" id="7701615at2759"/>
<sequence>MVSRIASNDRLSAKWERNSQDASVEKIGAKIVPKSMDYELFKYPTTYDFMRQAFVLALCTVYGLSLYNGKKTIIGDYDRTTLLK</sequence>
<dbReference type="PaxDb" id="67767-A0A0J7L316"/>
<proteinExistence type="predicted"/>
<evidence type="ECO:0000256" key="1">
    <source>
        <dbReference type="SAM" id="MobiDB-lite"/>
    </source>
</evidence>
<feature type="compositionally biased region" description="Polar residues" evidence="1">
    <location>
        <begin position="1"/>
        <end position="10"/>
    </location>
</feature>
<feature type="compositionally biased region" description="Basic and acidic residues" evidence="1">
    <location>
        <begin position="11"/>
        <end position="20"/>
    </location>
</feature>
<reference evidence="2 3" key="1">
    <citation type="submission" date="2015-04" db="EMBL/GenBank/DDBJ databases">
        <title>Lasius niger genome sequencing.</title>
        <authorList>
            <person name="Konorov E.A."/>
            <person name="Nikitin M.A."/>
            <person name="Kirill M.V."/>
            <person name="Chang P."/>
        </authorList>
    </citation>
    <scope>NUCLEOTIDE SEQUENCE [LARGE SCALE GENOMIC DNA]</scope>
    <source>
        <tissue evidence="2">Whole</tissue>
    </source>
</reference>
<keyword evidence="3" id="KW-1185">Reference proteome</keyword>
<accession>A0A0J7L316</accession>
<dbReference type="Proteomes" id="UP000036403">
    <property type="component" value="Unassembled WGS sequence"/>
</dbReference>
<evidence type="ECO:0000313" key="3">
    <source>
        <dbReference type="Proteomes" id="UP000036403"/>
    </source>
</evidence>
<evidence type="ECO:0000313" key="2">
    <source>
        <dbReference type="EMBL" id="KMQ96819.1"/>
    </source>
</evidence>
<protein>
    <submittedName>
        <fullName evidence="2">Moxd1-like protein 1 protein</fullName>
    </submittedName>
</protein>
<comment type="caution">
    <text evidence="2">The sequence shown here is derived from an EMBL/GenBank/DDBJ whole genome shotgun (WGS) entry which is preliminary data.</text>
</comment>